<sequence>MYIIHLLYNIMSKKKQALILAPEQQNMIDKLNDPSYVREELMGLAVLACSPDVQYKKWAEVLKKVISWGNFSDDDSKIISQVADGTNITNTHRFLAEIPRDERDKTAMIEFTQDLIDEYDCKTKLEQSLCEVIASSYFSIMKAMSYMQNIYNITHLSNEKNGYYSLISKELEKQNRLYLNALMTLRAIKSPFGNISIKTKTAIIGTNQQFNTNLPPDEIIAD</sequence>
<reference evidence="1" key="1">
    <citation type="journal article" date="2012" name="Science">
        <title>Fermentation, hydrogen, and sulfur metabolism in multiple uncultivated bacterial phyla.</title>
        <authorList>
            <person name="Wrighton K.C."/>
            <person name="Thomas B.C."/>
            <person name="Sharon I."/>
            <person name="Miller C.S."/>
            <person name="Castelle C.J."/>
            <person name="VerBerkmoes N.C."/>
            <person name="Wilkins M.J."/>
            <person name="Hettich R.L."/>
            <person name="Lipton M.S."/>
            <person name="Williams K.H."/>
            <person name="Long P.E."/>
            <person name="Banfield J.F."/>
        </authorList>
    </citation>
    <scope>NUCLEOTIDE SEQUENCE [LARGE SCALE GENOMIC DNA]</scope>
</reference>
<dbReference type="AlphaFoldDB" id="K1ZIV7"/>
<proteinExistence type="predicted"/>
<comment type="caution">
    <text evidence="1">The sequence shown here is derived from an EMBL/GenBank/DDBJ whole genome shotgun (WGS) entry which is preliminary data.</text>
</comment>
<name>K1ZIV7_9BACT</name>
<protein>
    <submittedName>
        <fullName evidence="1">Uncharacterized protein</fullName>
    </submittedName>
</protein>
<accession>K1ZIV7</accession>
<evidence type="ECO:0000313" key="1">
    <source>
        <dbReference type="EMBL" id="EKD44368.1"/>
    </source>
</evidence>
<organism evidence="1">
    <name type="scientific">uncultured bacterium</name>
    <name type="common">gcode 4</name>
    <dbReference type="NCBI Taxonomy" id="1234023"/>
    <lineage>
        <taxon>Bacteria</taxon>
        <taxon>environmental samples</taxon>
    </lineage>
</organism>
<gene>
    <name evidence="1" type="ORF">ACD_71C00161G0003</name>
</gene>
<dbReference type="EMBL" id="AMFJ01028892">
    <property type="protein sequence ID" value="EKD44368.1"/>
    <property type="molecule type" value="Genomic_DNA"/>
</dbReference>